<sequence length="78" mass="8813">MIDTHPGDQGARKLRRYWTRGPGLAKWVESPTPWRTLVAHLSKYMSLPQAQGLASNYFKAVFGYWPGERKGINPVGRG</sequence>
<dbReference type="Proteomes" id="UP001174314">
    <property type="component" value="Chromosome"/>
</dbReference>
<keyword evidence="2" id="KW-1185">Reference proteome</keyword>
<dbReference type="KEGG" id="cpsk:Q0N40_07435"/>
<organism evidence="1 2">
    <name type="scientific">Corynebacterium pseudokroppenstedtii</name>
    <dbReference type="NCBI Taxonomy" id="2804917"/>
    <lineage>
        <taxon>Bacteria</taxon>
        <taxon>Bacillati</taxon>
        <taxon>Actinomycetota</taxon>
        <taxon>Actinomycetes</taxon>
        <taxon>Mycobacteriales</taxon>
        <taxon>Corynebacteriaceae</taxon>
        <taxon>Corynebacterium</taxon>
    </lineage>
</organism>
<evidence type="ECO:0000313" key="2">
    <source>
        <dbReference type="Proteomes" id="UP001174314"/>
    </source>
</evidence>
<gene>
    <name evidence="1" type="ORF">Q0N40_07435</name>
</gene>
<evidence type="ECO:0008006" key="3">
    <source>
        <dbReference type="Google" id="ProtNLM"/>
    </source>
</evidence>
<proteinExistence type="predicted"/>
<name>A0AAU0PVQ1_9CORY</name>
<dbReference type="EMBL" id="CP137757">
    <property type="protein sequence ID" value="WPF24374.1"/>
    <property type="molecule type" value="Genomic_DNA"/>
</dbReference>
<protein>
    <recommendedName>
        <fullName evidence="3">Transposase</fullName>
    </recommendedName>
</protein>
<evidence type="ECO:0000313" key="1">
    <source>
        <dbReference type="EMBL" id="WPF24374.1"/>
    </source>
</evidence>
<reference evidence="1 2" key="1">
    <citation type="submission" date="2023-10" db="EMBL/GenBank/DDBJ databases">
        <title>complete genome sequence of Corynebacterium pseudokroppenstedtii P15-C1.</title>
        <authorList>
            <person name="Bruggemann H."/>
            <person name="Poehlein A."/>
        </authorList>
    </citation>
    <scope>NUCLEOTIDE SEQUENCE [LARGE SCALE GENOMIC DNA]</scope>
    <source>
        <strain evidence="1 2">P15_C1</strain>
    </source>
</reference>
<dbReference type="AlphaFoldDB" id="A0AAU0PVQ1"/>
<dbReference type="RefSeq" id="WP_237786125.1">
    <property type="nucleotide sequence ID" value="NZ_CP137757.1"/>
</dbReference>
<accession>A0AAU0PVQ1</accession>